<keyword evidence="7" id="KW-1185">Reference proteome</keyword>
<dbReference type="RefSeq" id="WP_378573878.1">
    <property type="nucleotide sequence ID" value="NZ_JBHSFQ010000009.1"/>
</dbReference>
<dbReference type="SMART" id="SM01130">
    <property type="entry name" value="DHDPS"/>
    <property type="match status" value="1"/>
</dbReference>
<organism evidence="6 7">
    <name type="scientific">Nocardiopsis mangrovi</name>
    <dbReference type="NCBI Taxonomy" id="1179818"/>
    <lineage>
        <taxon>Bacteria</taxon>
        <taxon>Bacillati</taxon>
        <taxon>Actinomycetota</taxon>
        <taxon>Actinomycetes</taxon>
        <taxon>Streptosporangiales</taxon>
        <taxon>Nocardiopsidaceae</taxon>
        <taxon>Nocardiopsis</taxon>
    </lineage>
</organism>
<comment type="caution">
    <text evidence="6">The sequence shown here is derived from an EMBL/GenBank/DDBJ whole genome shotgun (WGS) entry which is preliminary data.</text>
</comment>
<reference evidence="7" key="1">
    <citation type="journal article" date="2019" name="Int. J. Syst. Evol. Microbiol.">
        <title>The Global Catalogue of Microorganisms (GCM) 10K type strain sequencing project: providing services to taxonomists for standard genome sequencing and annotation.</title>
        <authorList>
            <consortium name="The Broad Institute Genomics Platform"/>
            <consortium name="The Broad Institute Genome Sequencing Center for Infectious Disease"/>
            <person name="Wu L."/>
            <person name="Ma J."/>
        </authorList>
    </citation>
    <scope>NUCLEOTIDE SEQUENCE [LARGE SCALE GENOMIC DNA]</scope>
    <source>
        <strain evidence="7">XZYJ18</strain>
    </source>
</reference>
<dbReference type="InterPro" id="IPR002220">
    <property type="entry name" value="DapA-like"/>
</dbReference>
<evidence type="ECO:0000256" key="3">
    <source>
        <dbReference type="ARBA" id="ARBA00023270"/>
    </source>
</evidence>
<protein>
    <submittedName>
        <fullName evidence="6">Dihydrodipicolinate synthase family protein</fullName>
    </submittedName>
</protein>
<comment type="similarity">
    <text evidence="1 4">Belongs to the DapA family.</text>
</comment>
<evidence type="ECO:0000256" key="4">
    <source>
        <dbReference type="PIRNR" id="PIRNR001365"/>
    </source>
</evidence>
<dbReference type="PRINTS" id="PR00146">
    <property type="entry name" value="DHPICSNTHASE"/>
</dbReference>
<dbReference type="EMBL" id="JBHSFQ010000009">
    <property type="protein sequence ID" value="MFC4562555.1"/>
    <property type="molecule type" value="Genomic_DNA"/>
</dbReference>
<dbReference type="InterPro" id="IPR020625">
    <property type="entry name" value="Schiff_base-form_aldolases_AS"/>
</dbReference>
<keyword evidence="2 4" id="KW-0456">Lyase</keyword>
<keyword evidence="3" id="KW-0704">Schiff base</keyword>
<dbReference type="PROSITE" id="PS00666">
    <property type="entry name" value="DHDPS_2"/>
    <property type="match status" value="1"/>
</dbReference>
<evidence type="ECO:0000256" key="2">
    <source>
        <dbReference type="ARBA" id="ARBA00023239"/>
    </source>
</evidence>
<proteinExistence type="inferred from homology"/>
<accession>A0ABV9DUH7</accession>
<evidence type="ECO:0000313" key="6">
    <source>
        <dbReference type="EMBL" id="MFC4562555.1"/>
    </source>
</evidence>
<sequence>MNDHTSLHGIHVPLITPFDADGGIALDALESLAHRVLDDRAAGIVALGTTAESGMLEPDEKSAVLDVCSRVCAERGRTLIVGAGGGDTRKTVAEVWDLRKRPEITALLVPVPQYVRPGEAGVLAHFEQVAAHSPVPLIVYNIPYRTGQHVSTAAMLRLAAMDRIIGVKHAVGGIDKDTVELLGRPVEDFAVLGGDDIFISPLLAMGAAGGILASAHLHTTGFADLAEAWHKGDAAGARGLGHRLATVSRSLFREPSPTILKAVLHAKGRIPSPAVRLPLVQPTEDAVAAALETLEALDTAEGAAAVPRQSGSMTSAGGHSVPSRG</sequence>
<dbReference type="PANTHER" id="PTHR12128">
    <property type="entry name" value="DIHYDRODIPICOLINATE SYNTHASE"/>
    <property type="match status" value="1"/>
</dbReference>
<feature type="region of interest" description="Disordered" evidence="5">
    <location>
        <begin position="301"/>
        <end position="325"/>
    </location>
</feature>
<evidence type="ECO:0000313" key="7">
    <source>
        <dbReference type="Proteomes" id="UP001595923"/>
    </source>
</evidence>
<dbReference type="Gene3D" id="3.20.20.70">
    <property type="entry name" value="Aldolase class I"/>
    <property type="match status" value="1"/>
</dbReference>
<dbReference type="Pfam" id="PF00701">
    <property type="entry name" value="DHDPS"/>
    <property type="match status" value="1"/>
</dbReference>
<name>A0ABV9DUH7_9ACTN</name>
<evidence type="ECO:0000256" key="1">
    <source>
        <dbReference type="ARBA" id="ARBA00007592"/>
    </source>
</evidence>
<evidence type="ECO:0000256" key="5">
    <source>
        <dbReference type="SAM" id="MobiDB-lite"/>
    </source>
</evidence>
<gene>
    <name evidence="6" type="ORF">ACFO4E_11885</name>
</gene>
<dbReference type="SUPFAM" id="SSF51569">
    <property type="entry name" value="Aldolase"/>
    <property type="match status" value="1"/>
</dbReference>
<dbReference type="PANTHER" id="PTHR12128:SF66">
    <property type="entry name" value="4-HYDROXY-2-OXOGLUTARATE ALDOLASE, MITOCHONDRIAL"/>
    <property type="match status" value="1"/>
</dbReference>
<dbReference type="PIRSF" id="PIRSF001365">
    <property type="entry name" value="DHDPS"/>
    <property type="match status" value="1"/>
</dbReference>
<dbReference type="InterPro" id="IPR013785">
    <property type="entry name" value="Aldolase_TIM"/>
</dbReference>
<dbReference type="Proteomes" id="UP001595923">
    <property type="component" value="Unassembled WGS sequence"/>
</dbReference>